<gene>
    <name evidence="2" type="ORF">ACHAXA_000883</name>
</gene>
<reference evidence="2 3" key="1">
    <citation type="submission" date="2024-10" db="EMBL/GenBank/DDBJ databases">
        <title>Updated reference genomes for cyclostephanoid diatoms.</title>
        <authorList>
            <person name="Roberts W.R."/>
            <person name="Alverson A.J."/>
        </authorList>
    </citation>
    <scope>NUCLEOTIDE SEQUENCE [LARGE SCALE GENOMIC DNA]</scope>
    <source>
        <strain evidence="2 3">AJA228-03</strain>
    </source>
</reference>
<organism evidence="2 3">
    <name type="scientific">Cyclostephanos tholiformis</name>
    <dbReference type="NCBI Taxonomy" id="382380"/>
    <lineage>
        <taxon>Eukaryota</taxon>
        <taxon>Sar</taxon>
        <taxon>Stramenopiles</taxon>
        <taxon>Ochrophyta</taxon>
        <taxon>Bacillariophyta</taxon>
        <taxon>Coscinodiscophyceae</taxon>
        <taxon>Thalassiosirophycidae</taxon>
        <taxon>Stephanodiscales</taxon>
        <taxon>Stephanodiscaceae</taxon>
        <taxon>Cyclostephanos</taxon>
    </lineage>
</organism>
<dbReference type="Proteomes" id="UP001530377">
    <property type="component" value="Unassembled WGS sequence"/>
</dbReference>
<protein>
    <submittedName>
        <fullName evidence="2">Uncharacterized protein</fullName>
    </submittedName>
</protein>
<evidence type="ECO:0000313" key="3">
    <source>
        <dbReference type="Proteomes" id="UP001530377"/>
    </source>
</evidence>
<keyword evidence="3" id="KW-1185">Reference proteome</keyword>
<sequence>MNEVLMGGRGEQKRLYSVDETLYGTEEGAKLALEAQEKAKKKAERTRRRNTKKAQVFDEGSVEDNESAYTGGNIVKSSVVTVAVVGALAASSFFLGGRRSQ</sequence>
<feature type="region of interest" description="Disordered" evidence="1">
    <location>
        <begin position="41"/>
        <end position="65"/>
    </location>
</feature>
<dbReference type="EMBL" id="JALLPB020000506">
    <property type="protein sequence ID" value="KAL3808470.1"/>
    <property type="molecule type" value="Genomic_DNA"/>
</dbReference>
<evidence type="ECO:0000256" key="1">
    <source>
        <dbReference type="SAM" id="MobiDB-lite"/>
    </source>
</evidence>
<dbReference type="AlphaFoldDB" id="A0ABD3RLR8"/>
<proteinExistence type="predicted"/>
<feature type="compositionally biased region" description="Basic residues" evidence="1">
    <location>
        <begin position="41"/>
        <end position="52"/>
    </location>
</feature>
<evidence type="ECO:0000313" key="2">
    <source>
        <dbReference type="EMBL" id="KAL3808470.1"/>
    </source>
</evidence>
<accession>A0ABD3RLR8</accession>
<name>A0ABD3RLR8_9STRA</name>
<comment type="caution">
    <text evidence="2">The sequence shown here is derived from an EMBL/GenBank/DDBJ whole genome shotgun (WGS) entry which is preliminary data.</text>
</comment>